<keyword evidence="5" id="KW-1185">Reference proteome</keyword>
<dbReference type="OrthoDB" id="5951427at2"/>
<dbReference type="InterPro" id="IPR025205">
    <property type="entry name" value="PilX/PilW_C"/>
</dbReference>
<dbReference type="InterPro" id="IPR025746">
    <property type="entry name" value="PilX_N_dom"/>
</dbReference>
<dbReference type="Pfam" id="PF14341">
    <property type="entry name" value="PilX_N"/>
    <property type="match status" value="1"/>
</dbReference>
<dbReference type="RefSeq" id="WP_133816678.1">
    <property type="nucleotide sequence ID" value="NZ_SNZH01000001.1"/>
</dbReference>
<proteinExistence type="predicted"/>
<protein>
    <submittedName>
        <fullName evidence="4">Type IV pilus assembly protein PilX</fullName>
    </submittedName>
</protein>
<evidence type="ECO:0000313" key="4">
    <source>
        <dbReference type="EMBL" id="TDR48556.1"/>
    </source>
</evidence>
<keyword evidence="1" id="KW-0472">Membrane</keyword>
<feature type="transmembrane region" description="Helical" evidence="1">
    <location>
        <begin position="20"/>
        <end position="45"/>
    </location>
</feature>
<dbReference type="Pfam" id="PF13681">
    <property type="entry name" value="PilX"/>
    <property type="match status" value="1"/>
</dbReference>
<feature type="domain" description="PilX/PilW C-terminal" evidence="2">
    <location>
        <begin position="139"/>
        <end position="214"/>
    </location>
</feature>
<comment type="caution">
    <text evidence="4">The sequence shown here is derived from an EMBL/GenBank/DDBJ whole genome shotgun (WGS) entry which is preliminary data.</text>
</comment>
<evidence type="ECO:0000259" key="3">
    <source>
        <dbReference type="Pfam" id="PF14341"/>
    </source>
</evidence>
<keyword evidence="1" id="KW-0812">Transmembrane</keyword>
<evidence type="ECO:0000259" key="2">
    <source>
        <dbReference type="Pfam" id="PF13681"/>
    </source>
</evidence>
<dbReference type="AlphaFoldDB" id="A0A4V3DNI7"/>
<name>A0A4V3DNI7_9GAMM</name>
<gene>
    <name evidence="4" type="ORF">DFR29_101176</name>
</gene>
<sequence length="223" mass="23972">MHSGTARDFSLPQPRRQRGAVLFVALMFLIVITLLALSSSGTAVLQERMTGGMRNNQLGLMGGDSALRGAEFDLYTMAEANDRSGSLSFSCGYEGVLGGCFRKTYGEINPLVQRFRNSPPGYLPPLGRDVRVYAPVLTNLPADRATASLAQQPRQLIEDLGEAFPSRHGRMAGAASRLAQGSASDPEALHHYRITARSTGGSDAVNRIAESTFLALVPKSYNP</sequence>
<organism evidence="4 5">
    <name type="scientific">Tahibacter aquaticus</name>
    <dbReference type="NCBI Taxonomy" id="520092"/>
    <lineage>
        <taxon>Bacteria</taxon>
        <taxon>Pseudomonadati</taxon>
        <taxon>Pseudomonadota</taxon>
        <taxon>Gammaproteobacteria</taxon>
        <taxon>Lysobacterales</taxon>
        <taxon>Rhodanobacteraceae</taxon>
        <taxon>Tahibacter</taxon>
    </lineage>
</organism>
<evidence type="ECO:0000313" key="5">
    <source>
        <dbReference type="Proteomes" id="UP000295293"/>
    </source>
</evidence>
<accession>A0A4V3DNI7</accession>
<feature type="domain" description="Type 4 fimbrial biogenesis protein PilX N-terminal" evidence="3">
    <location>
        <begin position="18"/>
        <end position="68"/>
    </location>
</feature>
<dbReference type="Proteomes" id="UP000295293">
    <property type="component" value="Unassembled WGS sequence"/>
</dbReference>
<dbReference type="EMBL" id="SNZH01000001">
    <property type="protein sequence ID" value="TDR48556.1"/>
    <property type="molecule type" value="Genomic_DNA"/>
</dbReference>
<keyword evidence="1" id="KW-1133">Transmembrane helix</keyword>
<reference evidence="4 5" key="1">
    <citation type="submission" date="2019-03" db="EMBL/GenBank/DDBJ databases">
        <title>Genomic Encyclopedia of Type Strains, Phase IV (KMG-IV): sequencing the most valuable type-strain genomes for metagenomic binning, comparative biology and taxonomic classification.</title>
        <authorList>
            <person name="Goeker M."/>
        </authorList>
    </citation>
    <scope>NUCLEOTIDE SEQUENCE [LARGE SCALE GENOMIC DNA]</scope>
    <source>
        <strain evidence="4 5">DSM 21667</strain>
    </source>
</reference>
<evidence type="ECO:0000256" key="1">
    <source>
        <dbReference type="SAM" id="Phobius"/>
    </source>
</evidence>